<name>A0A9P4JU04_9PLEO</name>
<evidence type="ECO:0000256" key="1">
    <source>
        <dbReference type="SAM" id="MobiDB-lite"/>
    </source>
</evidence>
<feature type="compositionally biased region" description="Basic and acidic residues" evidence="1">
    <location>
        <begin position="12"/>
        <end position="28"/>
    </location>
</feature>
<protein>
    <submittedName>
        <fullName evidence="2">Uncharacterized protein</fullName>
    </submittedName>
</protein>
<feature type="region of interest" description="Disordered" evidence="1">
    <location>
        <begin position="1"/>
        <end position="28"/>
    </location>
</feature>
<evidence type="ECO:0000313" key="3">
    <source>
        <dbReference type="Proteomes" id="UP000799536"/>
    </source>
</evidence>
<keyword evidence="3" id="KW-1185">Reference proteome</keyword>
<gene>
    <name evidence="2" type="ORF">GQ43DRAFT_430130</name>
</gene>
<reference evidence="2" key="1">
    <citation type="journal article" date="2020" name="Stud. Mycol.">
        <title>101 Dothideomycetes genomes: a test case for predicting lifestyles and emergence of pathogens.</title>
        <authorList>
            <person name="Haridas S."/>
            <person name="Albert R."/>
            <person name="Binder M."/>
            <person name="Bloem J."/>
            <person name="Labutti K."/>
            <person name="Salamov A."/>
            <person name="Andreopoulos B."/>
            <person name="Baker S."/>
            <person name="Barry K."/>
            <person name="Bills G."/>
            <person name="Bluhm B."/>
            <person name="Cannon C."/>
            <person name="Castanera R."/>
            <person name="Culley D."/>
            <person name="Daum C."/>
            <person name="Ezra D."/>
            <person name="Gonzalez J."/>
            <person name="Henrissat B."/>
            <person name="Kuo A."/>
            <person name="Liang C."/>
            <person name="Lipzen A."/>
            <person name="Lutzoni F."/>
            <person name="Magnuson J."/>
            <person name="Mondo S."/>
            <person name="Nolan M."/>
            <person name="Ohm R."/>
            <person name="Pangilinan J."/>
            <person name="Park H.-J."/>
            <person name="Ramirez L."/>
            <person name="Alfaro M."/>
            <person name="Sun H."/>
            <person name="Tritt A."/>
            <person name="Yoshinaga Y."/>
            <person name="Zwiers L.-H."/>
            <person name="Turgeon B."/>
            <person name="Goodwin S."/>
            <person name="Spatafora J."/>
            <person name="Crous P."/>
            <person name="Grigoriev I."/>
        </authorList>
    </citation>
    <scope>NUCLEOTIDE SEQUENCE</scope>
    <source>
        <strain evidence="2">ATCC 74209</strain>
    </source>
</reference>
<sequence>MSKTNPFGYVGKQREDARKEGREMKVGDMDSDVQARLDAAALNQPTGPGAACLLGDSIPESRLGTWRDPPPFETTYSLPVPIALPKSNHLAEEWNGMWETVGECPSPYALAILNSLPLRPDSLAVNGVSFPGNFGPQRALWNVRPAEGVAGRSNWRAPRSSFPSKTTPEPHPGLAMLMGQHPKSELRQMVPLSHVFRPSPYNSPPVWIPSLVHGPLVDFNGVE</sequence>
<dbReference type="Proteomes" id="UP000799536">
    <property type="component" value="Unassembled WGS sequence"/>
</dbReference>
<proteinExistence type="predicted"/>
<accession>A0A9P4JU04</accession>
<evidence type="ECO:0000313" key="2">
    <source>
        <dbReference type="EMBL" id="KAF2203179.1"/>
    </source>
</evidence>
<dbReference type="EMBL" id="ML993911">
    <property type="protein sequence ID" value="KAF2203179.1"/>
    <property type="molecule type" value="Genomic_DNA"/>
</dbReference>
<organism evidence="2 3">
    <name type="scientific">Delitschia confertaspora ATCC 74209</name>
    <dbReference type="NCBI Taxonomy" id="1513339"/>
    <lineage>
        <taxon>Eukaryota</taxon>
        <taxon>Fungi</taxon>
        <taxon>Dikarya</taxon>
        <taxon>Ascomycota</taxon>
        <taxon>Pezizomycotina</taxon>
        <taxon>Dothideomycetes</taxon>
        <taxon>Pleosporomycetidae</taxon>
        <taxon>Pleosporales</taxon>
        <taxon>Delitschiaceae</taxon>
        <taxon>Delitschia</taxon>
    </lineage>
</organism>
<comment type="caution">
    <text evidence="2">The sequence shown here is derived from an EMBL/GenBank/DDBJ whole genome shotgun (WGS) entry which is preliminary data.</text>
</comment>
<dbReference type="AlphaFoldDB" id="A0A9P4JU04"/>
<feature type="region of interest" description="Disordered" evidence="1">
    <location>
        <begin position="152"/>
        <end position="171"/>
    </location>
</feature>